<evidence type="ECO:0000313" key="3">
    <source>
        <dbReference type="Proteomes" id="UP001158067"/>
    </source>
</evidence>
<keyword evidence="3" id="KW-1185">Reference proteome</keyword>
<evidence type="ECO:0000313" key="2">
    <source>
        <dbReference type="EMBL" id="SMP41934.1"/>
    </source>
</evidence>
<reference evidence="2 3" key="1">
    <citation type="submission" date="2017-05" db="EMBL/GenBank/DDBJ databases">
        <authorList>
            <person name="Varghese N."/>
            <person name="Submissions S."/>
        </authorList>
    </citation>
    <scope>NUCLEOTIDE SEQUENCE [LARGE SCALE GENOMIC DNA]</scope>
    <source>
        <strain evidence="2 3">DSM 25457</strain>
    </source>
</reference>
<sequence>MGRRQKRCSLTCRPLTDCLLTSRFYKSHRIGHRIEFVTTNKLPIAASPCQPIGLRRGTSLLEVFMVLLILTGSLSLIGVTRTFESRTGVQQDAREVLSCLRLGRETAIMSQCNVSIRIAKLTDPVDGDTRLGLDLKIESNPYTADADAQGVGHFGKQSTTGKQAMYAPIFFTSSTSVDFNLDEVIFKPTGQASRDTKWRISNGGEAITIGVEALTGNILGEGTL</sequence>
<protein>
    <recommendedName>
        <fullName evidence="4">General secretion pathway GspH domain-containing protein</fullName>
    </recommendedName>
</protein>
<accession>A0ABY1PPZ7</accession>
<feature type="transmembrane region" description="Helical" evidence="1">
    <location>
        <begin position="60"/>
        <end position="79"/>
    </location>
</feature>
<organism evidence="2 3">
    <name type="scientific">Neorhodopirellula lusitana</name>
    <dbReference type="NCBI Taxonomy" id="445327"/>
    <lineage>
        <taxon>Bacteria</taxon>
        <taxon>Pseudomonadati</taxon>
        <taxon>Planctomycetota</taxon>
        <taxon>Planctomycetia</taxon>
        <taxon>Pirellulales</taxon>
        <taxon>Pirellulaceae</taxon>
        <taxon>Neorhodopirellula</taxon>
    </lineage>
</organism>
<dbReference type="Proteomes" id="UP001158067">
    <property type="component" value="Unassembled WGS sequence"/>
</dbReference>
<name>A0ABY1PPZ7_9BACT</name>
<evidence type="ECO:0000256" key="1">
    <source>
        <dbReference type="SAM" id="Phobius"/>
    </source>
</evidence>
<keyword evidence="1" id="KW-1133">Transmembrane helix</keyword>
<keyword evidence="1" id="KW-0812">Transmembrane</keyword>
<keyword evidence="1" id="KW-0472">Membrane</keyword>
<evidence type="ECO:0008006" key="4">
    <source>
        <dbReference type="Google" id="ProtNLM"/>
    </source>
</evidence>
<proteinExistence type="predicted"/>
<gene>
    <name evidence="2" type="ORF">SAMN06265222_101681</name>
</gene>
<dbReference type="EMBL" id="FXUG01000001">
    <property type="protein sequence ID" value="SMP41934.1"/>
    <property type="molecule type" value="Genomic_DNA"/>
</dbReference>
<comment type="caution">
    <text evidence="2">The sequence shown here is derived from an EMBL/GenBank/DDBJ whole genome shotgun (WGS) entry which is preliminary data.</text>
</comment>